<sequence>MIIYLIAVTIFMIQCFVMYYIYATQRKQFQKDMKNAYEPDQDVNQFFYFMLLPCLNEGKVIKNSLTRLNSLPGQKQIIVIDDASDDDTVAQAKSIDGPISIVERKLPNARTGKGDALNSAVTEIQRVIKEKQLDPKKCIVGVLDADGVLSANSIYKLNDGFDDDSVDAIQLRVKMKTPKKILQTFQDIEFFVINHLIQLVRTHLNAVALCGDGQFFRYSSVFKALGSQPWGNALLEDYELTLRMELNGLNIKYIDEAYVEQEALFSVKKLIRQRARWAQGGFNCWKYLKAITFSKTVTTSQKLDTYFFFIQPVINILADFSIIYLTFDFIFRYLKNPEFIFIAFVIMTILSFFFGTVFTLIYIKELKVSDKAHLVIQQGDMINEKFKLRRMILSIGLISYIYIVLFFSLMISGYHLIIGHTSWDKTQRN</sequence>
<evidence type="ECO:0000256" key="2">
    <source>
        <dbReference type="ARBA" id="ARBA00022676"/>
    </source>
</evidence>
<dbReference type="GO" id="GO:0016757">
    <property type="term" value="F:glycosyltransferase activity"/>
    <property type="evidence" value="ECO:0007669"/>
    <property type="project" value="UniProtKB-KW"/>
</dbReference>
<proteinExistence type="inferred from homology"/>
<dbReference type="Gene3D" id="3.90.550.10">
    <property type="entry name" value="Spore Coat Polysaccharide Biosynthesis Protein SpsA, Chain A"/>
    <property type="match status" value="1"/>
</dbReference>
<feature type="transmembrane region" description="Helical" evidence="4">
    <location>
        <begin position="391"/>
        <end position="417"/>
    </location>
</feature>
<comment type="similarity">
    <text evidence="1">Belongs to the glycosyltransferase 2 family.</text>
</comment>
<dbReference type="PANTHER" id="PTHR43630">
    <property type="entry name" value="POLY-BETA-1,6-N-ACETYL-D-GLUCOSAMINE SYNTHASE"/>
    <property type="match status" value="1"/>
</dbReference>
<feature type="transmembrane region" description="Helical" evidence="4">
    <location>
        <begin position="339"/>
        <end position="363"/>
    </location>
</feature>
<feature type="transmembrane region" description="Helical" evidence="4">
    <location>
        <begin position="305"/>
        <end position="327"/>
    </location>
</feature>
<keyword evidence="3 5" id="KW-0808">Transferase</keyword>
<dbReference type="PANTHER" id="PTHR43630:SF1">
    <property type="entry name" value="POLY-BETA-1,6-N-ACETYL-D-GLUCOSAMINE SYNTHASE"/>
    <property type="match status" value="1"/>
</dbReference>
<accession>A0A4Z0JIY9</accession>
<protein>
    <submittedName>
        <fullName evidence="5">Glycosyltransferase</fullName>
    </submittedName>
</protein>
<keyword evidence="2" id="KW-0328">Glycosyltransferase</keyword>
<feature type="transmembrane region" description="Helical" evidence="4">
    <location>
        <begin position="6"/>
        <end position="23"/>
    </location>
</feature>
<evidence type="ECO:0000256" key="1">
    <source>
        <dbReference type="ARBA" id="ARBA00006739"/>
    </source>
</evidence>
<keyword evidence="6" id="KW-1185">Reference proteome</keyword>
<dbReference type="OrthoDB" id="9766299at2"/>
<dbReference type="EMBL" id="RKLY01000025">
    <property type="protein sequence ID" value="TGD22251.1"/>
    <property type="molecule type" value="Genomic_DNA"/>
</dbReference>
<gene>
    <name evidence="5" type="ORF">EGT49_09380</name>
</gene>
<organism evidence="5 6">
    <name type="scientific">Companilactobacillus suantsaicola</name>
    <dbReference type="NCBI Taxonomy" id="2487723"/>
    <lineage>
        <taxon>Bacteria</taxon>
        <taxon>Bacillati</taxon>
        <taxon>Bacillota</taxon>
        <taxon>Bacilli</taxon>
        <taxon>Lactobacillales</taxon>
        <taxon>Lactobacillaceae</taxon>
        <taxon>Companilactobacillus</taxon>
    </lineage>
</organism>
<dbReference type="SUPFAM" id="SSF53448">
    <property type="entry name" value="Nucleotide-diphospho-sugar transferases"/>
    <property type="match status" value="1"/>
</dbReference>
<evidence type="ECO:0000313" key="6">
    <source>
        <dbReference type="Proteomes" id="UP000298021"/>
    </source>
</evidence>
<evidence type="ECO:0000256" key="4">
    <source>
        <dbReference type="SAM" id="Phobius"/>
    </source>
</evidence>
<evidence type="ECO:0000256" key="3">
    <source>
        <dbReference type="ARBA" id="ARBA00022679"/>
    </source>
</evidence>
<dbReference type="Proteomes" id="UP000298021">
    <property type="component" value="Unassembled WGS sequence"/>
</dbReference>
<keyword evidence="4" id="KW-0812">Transmembrane</keyword>
<dbReference type="Pfam" id="PF13641">
    <property type="entry name" value="Glyco_tranf_2_3"/>
    <property type="match status" value="1"/>
</dbReference>
<dbReference type="InterPro" id="IPR029044">
    <property type="entry name" value="Nucleotide-diphossugar_trans"/>
</dbReference>
<keyword evidence="4" id="KW-0472">Membrane</keyword>
<dbReference type="RefSeq" id="WP_135373725.1">
    <property type="nucleotide sequence ID" value="NZ_RKLY01000025.1"/>
</dbReference>
<keyword evidence="4" id="KW-1133">Transmembrane helix</keyword>
<evidence type="ECO:0000313" key="5">
    <source>
        <dbReference type="EMBL" id="TGD22251.1"/>
    </source>
</evidence>
<reference evidence="5 6" key="1">
    <citation type="submission" date="2018-10" db="EMBL/GenBank/DDBJ databases">
        <title>Lactobacillus sp. R7 and Lactobacillus sp. R19 isolated from fermented mustard green product of Taiwan.</title>
        <authorList>
            <person name="Lin S.-T."/>
        </authorList>
    </citation>
    <scope>NUCLEOTIDE SEQUENCE [LARGE SCALE GENOMIC DNA]</scope>
    <source>
        <strain evidence="5 6">BCRC 81127</strain>
    </source>
</reference>
<comment type="caution">
    <text evidence="5">The sequence shown here is derived from an EMBL/GenBank/DDBJ whole genome shotgun (WGS) entry which is preliminary data.</text>
</comment>
<name>A0A4Z0JIY9_9LACO</name>
<dbReference type="AlphaFoldDB" id="A0A4Z0JIY9"/>